<dbReference type="InterPro" id="IPR036390">
    <property type="entry name" value="WH_DNA-bd_sf"/>
</dbReference>
<dbReference type="InterPro" id="IPR050707">
    <property type="entry name" value="HTH_MetabolicPath_Reg"/>
</dbReference>
<dbReference type="InterPro" id="IPR005471">
    <property type="entry name" value="Tscrpt_reg_IclR_N"/>
</dbReference>
<dbReference type="Proteomes" id="UP001139516">
    <property type="component" value="Unassembled WGS sequence"/>
</dbReference>
<evidence type="ECO:0000313" key="6">
    <source>
        <dbReference type="EMBL" id="MCK8784639.1"/>
    </source>
</evidence>
<dbReference type="PROSITE" id="PS51078">
    <property type="entry name" value="ICLR_ED"/>
    <property type="match status" value="1"/>
</dbReference>
<dbReference type="InterPro" id="IPR029016">
    <property type="entry name" value="GAF-like_dom_sf"/>
</dbReference>
<name>A0A9X1Y5K6_9PROT</name>
<proteinExistence type="predicted"/>
<protein>
    <submittedName>
        <fullName evidence="6">IclR family transcriptional regulator</fullName>
    </submittedName>
</protein>
<accession>A0A9X1Y5K6</accession>
<keyword evidence="3" id="KW-0804">Transcription</keyword>
<feature type="domain" description="HTH iclR-type" evidence="4">
    <location>
        <begin position="13"/>
        <end position="75"/>
    </location>
</feature>
<keyword evidence="7" id="KW-1185">Reference proteome</keyword>
<keyword evidence="2" id="KW-0238">DNA-binding</keyword>
<dbReference type="GO" id="GO:0003677">
    <property type="term" value="F:DNA binding"/>
    <property type="evidence" value="ECO:0007669"/>
    <property type="project" value="UniProtKB-KW"/>
</dbReference>
<dbReference type="RefSeq" id="WP_248666765.1">
    <property type="nucleotide sequence ID" value="NZ_JALPRX010000036.1"/>
</dbReference>
<dbReference type="PROSITE" id="PS51077">
    <property type="entry name" value="HTH_ICLR"/>
    <property type="match status" value="1"/>
</dbReference>
<keyword evidence="1" id="KW-0805">Transcription regulation</keyword>
<organism evidence="6 7">
    <name type="scientific">Roseomonas acroporae</name>
    <dbReference type="NCBI Taxonomy" id="2937791"/>
    <lineage>
        <taxon>Bacteria</taxon>
        <taxon>Pseudomonadati</taxon>
        <taxon>Pseudomonadota</taxon>
        <taxon>Alphaproteobacteria</taxon>
        <taxon>Acetobacterales</taxon>
        <taxon>Roseomonadaceae</taxon>
        <taxon>Roseomonas</taxon>
    </lineage>
</organism>
<dbReference type="EMBL" id="JALPRX010000036">
    <property type="protein sequence ID" value="MCK8784639.1"/>
    <property type="molecule type" value="Genomic_DNA"/>
</dbReference>
<dbReference type="GO" id="GO:0045892">
    <property type="term" value="P:negative regulation of DNA-templated transcription"/>
    <property type="evidence" value="ECO:0007669"/>
    <property type="project" value="TreeGrafter"/>
</dbReference>
<dbReference type="SUPFAM" id="SSF55781">
    <property type="entry name" value="GAF domain-like"/>
    <property type="match status" value="1"/>
</dbReference>
<dbReference type="Pfam" id="PF01614">
    <property type="entry name" value="IclR_C"/>
    <property type="match status" value="1"/>
</dbReference>
<dbReference type="GO" id="GO:0003700">
    <property type="term" value="F:DNA-binding transcription factor activity"/>
    <property type="evidence" value="ECO:0007669"/>
    <property type="project" value="TreeGrafter"/>
</dbReference>
<dbReference type="SUPFAM" id="SSF46785">
    <property type="entry name" value="Winged helix' DNA-binding domain"/>
    <property type="match status" value="1"/>
</dbReference>
<dbReference type="AlphaFoldDB" id="A0A9X1Y5K6"/>
<dbReference type="Gene3D" id="3.30.450.40">
    <property type="match status" value="1"/>
</dbReference>
<comment type="caution">
    <text evidence="6">The sequence shown here is derived from an EMBL/GenBank/DDBJ whole genome shotgun (WGS) entry which is preliminary data.</text>
</comment>
<dbReference type="InterPro" id="IPR036388">
    <property type="entry name" value="WH-like_DNA-bd_sf"/>
</dbReference>
<evidence type="ECO:0000259" key="5">
    <source>
        <dbReference type="PROSITE" id="PS51078"/>
    </source>
</evidence>
<dbReference type="Pfam" id="PF09339">
    <property type="entry name" value="HTH_IclR"/>
    <property type="match status" value="1"/>
</dbReference>
<dbReference type="Gene3D" id="1.10.10.10">
    <property type="entry name" value="Winged helix-like DNA-binding domain superfamily/Winged helix DNA-binding domain"/>
    <property type="match status" value="1"/>
</dbReference>
<reference evidence="6" key="1">
    <citation type="submission" date="2022-04" db="EMBL/GenBank/DDBJ databases">
        <title>Roseomonas acroporae sp. nov., isolated from coral Acropora digitifera.</title>
        <authorList>
            <person name="Sun H."/>
        </authorList>
    </citation>
    <scope>NUCLEOTIDE SEQUENCE</scope>
    <source>
        <strain evidence="6">NAR14</strain>
    </source>
</reference>
<sequence>MADPAGGEDRQFVTALARGLDILHAFTARDDLLGNQELAARTGLPKPTVSRLTHTLTVLGHLVHVPRFNKYRLGLATVSLGQTALAALPARVALRPLMQALSTQVEASVSLGGRHRLSMLYVEHCSPLSPVALQLGVGSRIPLAVTAMGRAYYALAAPEERAEIGAQLAARFPERWPALRRGLAEAAEMHAALGFVTSVGDWNNEVHAAGAAFALPDGTVLALNCGAPAFLMPRERVLREAGPRVAELARQARRLGGG</sequence>
<dbReference type="SMART" id="SM00346">
    <property type="entry name" value="HTH_ICLR"/>
    <property type="match status" value="1"/>
</dbReference>
<feature type="domain" description="IclR-ED" evidence="5">
    <location>
        <begin position="76"/>
        <end position="258"/>
    </location>
</feature>
<dbReference type="PANTHER" id="PTHR30136:SF33">
    <property type="entry name" value="TRANSCRIPTIONAL REGULATORY PROTEIN"/>
    <property type="match status" value="1"/>
</dbReference>
<evidence type="ECO:0000259" key="4">
    <source>
        <dbReference type="PROSITE" id="PS51077"/>
    </source>
</evidence>
<evidence type="ECO:0000256" key="3">
    <source>
        <dbReference type="ARBA" id="ARBA00023163"/>
    </source>
</evidence>
<gene>
    <name evidence="6" type="ORF">M0638_09615</name>
</gene>
<dbReference type="InterPro" id="IPR014757">
    <property type="entry name" value="Tscrpt_reg_IclR_C"/>
</dbReference>
<evidence type="ECO:0000256" key="1">
    <source>
        <dbReference type="ARBA" id="ARBA00023015"/>
    </source>
</evidence>
<dbReference type="PANTHER" id="PTHR30136">
    <property type="entry name" value="HELIX-TURN-HELIX TRANSCRIPTIONAL REGULATOR, ICLR FAMILY"/>
    <property type="match status" value="1"/>
</dbReference>
<evidence type="ECO:0000256" key="2">
    <source>
        <dbReference type="ARBA" id="ARBA00023125"/>
    </source>
</evidence>
<evidence type="ECO:0000313" key="7">
    <source>
        <dbReference type="Proteomes" id="UP001139516"/>
    </source>
</evidence>